<comment type="caution">
    <text evidence="2">The sequence shown here is derived from an EMBL/GenBank/DDBJ whole genome shotgun (WGS) entry which is preliminary data.</text>
</comment>
<dbReference type="InterPro" id="IPR037523">
    <property type="entry name" value="VOC_core"/>
</dbReference>
<dbReference type="InterPro" id="IPR004360">
    <property type="entry name" value="Glyas_Fos-R_dOase_dom"/>
</dbReference>
<dbReference type="EMBL" id="BRXS01000003">
    <property type="protein sequence ID" value="GLC25896.1"/>
    <property type="molecule type" value="Genomic_DNA"/>
</dbReference>
<dbReference type="Pfam" id="PF00903">
    <property type="entry name" value="Glyoxalase"/>
    <property type="match status" value="1"/>
</dbReference>
<dbReference type="Gene3D" id="3.10.180.10">
    <property type="entry name" value="2,3-Dihydroxybiphenyl 1,2-Dioxygenase, domain 1"/>
    <property type="match status" value="1"/>
</dbReference>
<dbReference type="InterPro" id="IPR029068">
    <property type="entry name" value="Glyas_Bleomycin-R_OHBP_Dase"/>
</dbReference>
<sequence length="136" mass="15283">MTAPTGTRARLGDVAPFFIVRDVLPSIAFYRDRLGFQVVYVGPTDDDPYFAMVQRDGVSFMLKAITPEVQPTPNPSRHPWARWDAYVHTPDPDALADELTARGVPFHEPLGVNSDRLRGFEIMDADGYVLYFGRPI</sequence>
<dbReference type="RefSeq" id="WP_284350355.1">
    <property type="nucleotide sequence ID" value="NZ_BRXS01000003.1"/>
</dbReference>
<dbReference type="AlphaFoldDB" id="A0AA37QBL1"/>
<keyword evidence="3" id="KW-1185">Reference proteome</keyword>
<proteinExistence type="predicted"/>
<accession>A0AA37QBL1</accession>
<evidence type="ECO:0000313" key="2">
    <source>
        <dbReference type="EMBL" id="GLC25896.1"/>
    </source>
</evidence>
<dbReference type="PROSITE" id="PS51819">
    <property type="entry name" value="VOC"/>
    <property type="match status" value="1"/>
</dbReference>
<organism evidence="2 3">
    <name type="scientific">Roseisolibacter agri</name>
    <dbReference type="NCBI Taxonomy" id="2014610"/>
    <lineage>
        <taxon>Bacteria</taxon>
        <taxon>Pseudomonadati</taxon>
        <taxon>Gemmatimonadota</taxon>
        <taxon>Gemmatimonadia</taxon>
        <taxon>Gemmatimonadales</taxon>
        <taxon>Gemmatimonadaceae</taxon>
        <taxon>Roseisolibacter</taxon>
    </lineage>
</organism>
<gene>
    <name evidence="2" type="ORF">rosag_24090</name>
</gene>
<feature type="domain" description="VOC" evidence="1">
    <location>
        <begin position="10"/>
        <end position="135"/>
    </location>
</feature>
<dbReference type="SUPFAM" id="SSF54593">
    <property type="entry name" value="Glyoxalase/Bleomycin resistance protein/Dihydroxybiphenyl dioxygenase"/>
    <property type="match status" value="1"/>
</dbReference>
<evidence type="ECO:0000313" key="3">
    <source>
        <dbReference type="Proteomes" id="UP001161325"/>
    </source>
</evidence>
<reference evidence="2" key="1">
    <citation type="submission" date="2022-08" db="EMBL/GenBank/DDBJ databases">
        <title>Draft genome sequencing of Roseisolibacter agri AW1220.</title>
        <authorList>
            <person name="Tobiishi Y."/>
            <person name="Tonouchi A."/>
        </authorList>
    </citation>
    <scope>NUCLEOTIDE SEQUENCE</scope>
    <source>
        <strain evidence="2">AW1220</strain>
    </source>
</reference>
<protein>
    <recommendedName>
        <fullName evidence="1">VOC domain-containing protein</fullName>
    </recommendedName>
</protein>
<evidence type="ECO:0000259" key="1">
    <source>
        <dbReference type="PROSITE" id="PS51819"/>
    </source>
</evidence>
<dbReference type="Proteomes" id="UP001161325">
    <property type="component" value="Unassembled WGS sequence"/>
</dbReference>
<name>A0AA37QBL1_9BACT</name>